<accession>A0A399ETY8</accession>
<evidence type="ECO:0000259" key="1">
    <source>
        <dbReference type="SMART" id="SM00382"/>
    </source>
</evidence>
<dbReference type="GO" id="GO:0005524">
    <property type="term" value="F:ATP binding"/>
    <property type="evidence" value="ECO:0007669"/>
    <property type="project" value="UniProtKB-KW"/>
</dbReference>
<dbReference type="InterPro" id="IPR003593">
    <property type="entry name" value="AAA+_ATPase"/>
</dbReference>
<feature type="domain" description="AAA+ ATPase" evidence="1">
    <location>
        <begin position="4"/>
        <end position="137"/>
    </location>
</feature>
<dbReference type="CDD" id="cd00009">
    <property type="entry name" value="AAA"/>
    <property type="match status" value="1"/>
</dbReference>
<keyword evidence="2" id="KW-0067">ATP-binding</keyword>
<name>A0A399ETY8_9DEIN</name>
<organism evidence="2 3">
    <name type="scientific">Calidithermus roseus</name>
    <dbReference type="NCBI Taxonomy" id="1644118"/>
    <lineage>
        <taxon>Bacteria</taxon>
        <taxon>Thermotogati</taxon>
        <taxon>Deinococcota</taxon>
        <taxon>Deinococci</taxon>
        <taxon>Thermales</taxon>
        <taxon>Thermaceae</taxon>
        <taxon>Calidithermus</taxon>
    </lineage>
</organism>
<dbReference type="AlphaFoldDB" id="A0A399ETY8"/>
<gene>
    <name evidence="2" type="ORF">Mrose_01295</name>
</gene>
<evidence type="ECO:0000313" key="3">
    <source>
        <dbReference type="Proteomes" id="UP000265341"/>
    </source>
</evidence>
<keyword evidence="2" id="KW-0547">Nucleotide-binding</keyword>
<dbReference type="SUPFAM" id="SSF52540">
    <property type="entry name" value="P-loop containing nucleoside triphosphate hydrolases"/>
    <property type="match status" value="1"/>
</dbReference>
<reference evidence="2 3" key="1">
    <citation type="submission" date="2018-08" db="EMBL/GenBank/DDBJ databases">
        <title>Meiothermus roseus NBRC 110900 genome sequencing project.</title>
        <authorList>
            <person name="Da Costa M.S."/>
            <person name="Albuquerque L."/>
            <person name="Raposo P."/>
            <person name="Froufe H.J.C."/>
            <person name="Barroso C.S."/>
            <person name="Egas C."/>
        </authorList>
    </citation>
    <scope>NUCLEOTIDE SEQUENCE [LARGE SCALE GENOMIC DNA]</scope>
    <source>
        <strain evidence="2 3">NBRC 110900</strain>
    </source>
</reference>
<dbReference type="PANTHER" id="PTHR30050:SF4">
    <property type="entry name" value="ATP-BINDING PROTEIN RV3427C IN INSERTION SEQUENCE-RELATED"/>
    <property type="match status" value="1"/>
</dbReference>
<dbReference type="EMBL" id="QWLA01000019">
    <property type="protein sequence ID" value="RIH87458.1"/>
    <property type="molecule type" value="Genomic_DNA"/>
</dbReference>
<sequence length="158" mass="17608">MSIGPPVSIVTGPTGVGKTYLACAMAHQACRRGFTALYVQVGRLLQELSIARGDGRYLKLLARLAKTDLLVLDDWGLDSPTPEQRRVLLELLDDRYEKRSTLIASQFPTDVWYDTLADPTLADAILDRVLHNAYRVELRGKSLRKTKRGLNPLKEAST</sequence>
<dbReference type="Gene3D" id="3.40.50.300">
    <property type="entry name" value="P-loop containing nucleotide triphosphate hydrolases"/>
    <property type="match status" value="1"/>
</dbReference>
<keyword evidence="3" id="KW-1185">Reference proteome</keyword>
<dbReference type="GO" id="GO:0006260">
    <property type="term" value="P:DNA replication"/>
    <property type="evidence" value="ECO:0007669"/>
    <property type="project" value="TreeGrafter"/>
</dbReference>
<dbReference type="PANTHER" id="PTHR30050">
    <property type="entry name" value="CHROMOSOMAL REPLICATION INITIATOR PROTEIN DNAA"/>
    <property type="match status" value="1"/>
</dbReference>
<comment type="caution">
    <text evidence="2">The sequence shown here is derived from an EMBL/GenBank/DDBJ whole genome shotgun (WGS) entry which is preliminary data.</text>
</comment>
<proteinExistence type="predicted"/>
<dbReference type="InterPro" id="IPR002611">
    <property type="entry name" value="IstB_ATP-bd"/>
</dbReference>
<dbReference type="Proteomes" id="UP000265341">
    <property type="component" value="Unassembled WGS sequence"/>
</dbReference>
<dbReference type="InterPro" id="IPR027417">
    <property type="entry name" value="P-loop_NTPase"/>
</dbReference>
<protein>
    <submittedName>
        <fullName evidence="2">Insertion sequence IS5376 putative ATP-binding protein</fullName>
    </submittedName>
</protein>
<evidence type="ECO:0000313" key="2">
    <source>
        <dbReference type="EMBL" id="RIH87458.1"/>
    </source>
</evidence>
<dbReference type="Pfam" id="PF01695">
    <property type="entry name" value="IstB_IS21"/>
    <property type="match status" value="1"/>
</dbReference>
<dbReference type="SMART" id="SM00382">
    <property type="entry name" value="AAA"/>
    <property type="match status" value="1"/>
</dbReference>